<name>A0A9X2W0S9_9SPHN</name>
<dbReference type="AlphaFoldDB" id="A0A9X2W0S9"/>
<dbReference type="Gene3D" id="1.25.40.380">
    <property type="entry name" value="Protein of unknown function DUF1810"/>
    <property type="match status" value="1"/>
</dbReference>
<dbReference type="RefSeq" id="WP_259961336.1">
    <property type="nucleotide sequence ID" value="NZ_JAOAMV010000002.1"/>
</dbReference>
<dbReference type="EMBL" id="JAOAMV010000002">
    <property type="protein sequence ID" value="MCT2558508.1"/>
    <property type="molecule type" value="Genomic_DNA"/>
</dbReference>
<sequence length="138" mass="15058">MTGLRRFLDAQEGGVYETALDELRAGAKRSHWMWFVFPQIAGLGRSDLAHRYAIEGKDEAAAYARHHVLGSRLAACTDAMLSWRGKRSAEAILGPADARKFHSSMTLFAACAPDPAAFAGALDAFYAGQRDPATMERL</sequence>
<proteinExistence type="predicted"/>
<dbReference type="InterPro" id="IPR014937">
    <property type="entry name" value="DUF1810"/>
</dbReference>
<keyword evidence="2" id="KW-1185">Reference proteome</keyword>
<dbReference type="PIRSF" id="PIRSF008546">
    <property type="entry name" value="UCP008546"/>
    <property type="match status" value="1"/>
</dbReference>
<reference evidence="1" key="1">
    <citation type="submission" date="2022-09" db="EMBL/GenBank/DDBJ databases">
        <title>The genome sequence of Tsuneonella sp. YG55.</title>
        <authorList>
            <person name="Liu Y."/>
        </authorList>
    </citation>
    <scope>NUCLEOTIDE SEQUENCE</scope>
    <source>
        <strain evidence="1">YG55</strain>
    </source>
</reference>
<dbReference type="InterPro" id="IPR036287">
    <property type="entry name" value="Rv1873-like_sf"/>
</dbReference>
<dbReference type="SUPFAM" id="SSF140736">
    <property type="entry name" value="Rv1873-like"/>
    <property type="match status" value="1"/>
</dbReference>
<accession>A0A9X2W0S9</accession>
<organism evidence="1 2">
    <name type="scientific">Tsuneonella litorea</name>
    <dbReference type="NCBI Taxonomy" id="2976475"/>
    <lineage>
        <taxon>Bacteria</taxon>
        <taxon>Pseudomonadati</taxon>
        <taxon>Pseudomonadota</taxon>
        <taxon>Alphaproteobacteria</taxon>
        <taxon>Sphingomonadales</taxon>
        <taxon>Erythrobacteraceae</taxon>
        <taxon>Tsuneonella</taxon>
    </lineage>
</organism>
<evidence type="ECO:0000313" key="1">
    <source>
        <dbReference type="EMBL" id="MCT2558508.1"/>
    </source>
</evidence>
<dbReference type="Pfam" id="PF08837">
    <property type="entry name" value="DUF1810"/>
    <property type="match status" value="1"/>
</dbReference>
<protein>
    <submittedName>
        <fullName evidence="1">DUF1810 domain-containing protein</fullName>
    </submittedName>
</protein>
<gene>
    <name evidence="1" type="ORF">N0B51_05895</name>
</gene>
<dbReference type="Proteomes" id="UP001142648">
    <property type="component" value="Unassembled WGS sequence"/>
</dbReference>
<comment type="caution">
    <text evidence="1">The sequence shown here is derived from an EMBL/GenBank/DDBJ whole genome shotgun (WGS) entry which is preliminary data.</text>
</comment>
<evidence type="ECO:0000313" key="2">
    <source>
        <dbReference type="Proteomes" id="UP001142648"/>
    </source>
</evidence>